<reference evidence="2 3" key="1">
    <citation type="journal article" date="2023" name="Commun. Biol.">
        <title>Reorganization of the ancestral sex-determining regions during the evolution of trioecy in Pleodorina starrii.</title>
        <authorList>
            <person name="Takahashi K."/>
            <person name="Suzuki S."/>
            <person name="Kawai-Toyooka H."/>
            <person name="Yamamoto K."/>
            <person name="Hamaji T."/>
            <person name="Ootsuki R."/>
            <person name="Yamaguchi H."/>
            <person name="Kawachi M."/>
            <person name="Higashiyama T."/>
            <person name="Nozaki H."/>
        </authorList>
    </citation>
    <scope>NUCLEOTIDE SEQUENCE [LARGE SCALE GENOMIC DNA]</scope>
    <source>
        <strain evidence="2 3">NIES-4479</strain>
    </source>
</reference>
<sequence length="265" mass="29049">MQHSGTGRETGLVDDEDDDLISWRLHLERQRQLAAERAEQMDLLRAYRERRQAERRAEAELRAARATAELRQRQRQGQGQPHANAAGEEQEWSWGREGRPGTGGTASGSSSTGTLRMWQEIEARWAALDRLLQDERPALRAGDAAARVPGGAAADEVVVVAEQAPHHGGPMLQLGDIPWPPSTSGMLHGLAQLEAQRSGPGASPASPRALLRRAYLSAVRRWHPDKSAAVLAALPPGDRAAARARLLAVCQELNRQHEEALRQQL</sequence>
<evidence type="ECO:0008006" key="4">
    <source>
        <dbReference type="Google" id="ProtNLM"/>
    </source>
</evidence>
<evidence type="ECO:0000313" key="2">
    <source>
        <dbReference type="EMBL" id="GLC51619.1"/>
    </source>
</evidence>
<accession>A0A9W6BGB5</accession>
<evidence type="ECO:0000313" key="3">
    <source>
        <dbReference type="Proteomes" id="UP001165080"/>
    </source>
</evidence>
<dbReference type="AlphaFoldDB" id="A0A9W6BGB5"/>
<organism evidence="2 3">
    <name type="scientific">Pleodorina starrii</name>
    <dbReference type="NCBI Taxonomy" id="330485"/>
    <lineage>
        <taxon>Eukaryota</taxon>
        <taxon>Viridiplantae</taxon>
        <taxon>Chlorophyta</taxon>
        <taxon>core chlorophytes</taxon>
        <taxon>Chlorophyceae</taxon>
        <taxon>CS clade</taxon>
        <taxon>Chlamydomonadales</taxon>
        <taxon>Volvocaceae</taxon>
        <taxon>Pleodorina</taxon>
    </lineage>
</organism>
<protein>
    <recommendedName>
        <fullName evidence="4">J domain-containing protein</fullName>
    </recommendedName>
</protein>
<dbReference type="Proteomes" id="UP001165080">
    <property type="component" value="Unassembled WGS sequence"/>
</dbReference>
<keyword evidence="3" id="KW-1185">Reference proteome</keyword>
<proteinExistence type="predicted"/>
<feature type="region of interest" description="Disordered" evidence="1">
    <location>
        <begin position="68"/>
        <end position="113"/>
    </location>
</feature>
<evidence type="ECO:0000256" key="1">
    <source>
        <dbReference type="SAM" id="MobiDB-lite"/>
    </source>
</evidence>
<dbReference type="EMBL" id="BRXU01000004">
    <property type="protein sequence ID" value="GLC51619.1"/>
    <property type="molecule type" value="Genomic_DNA"/>
</dbReference>
<comment type="caution">
    <text evidence="2">The sequence shown here is derived from an EMBL/GenBank/DDBJ whole genome shotgun (WGS) entry which is preliminary data.</text>
</comment>
<name>A0A9W6BGB5_9CHLO</name>
<gene>
    <name evidence="2" type="primary">PLEST004924</name>
    <name evidence="2" type="ORF">PLESTB_000521900</name>
</gene>